<dbReference type="InterPro" id="IPR051549">
    <property type="entry name" value="PEP_Utilizing_Enz"/>
</dbReference>
<dbReference type="Gene3D" id="3.30.470.20">
    <property type="entry name" value="ATP-grasp fold, B domain"/>
    <property type="match status" value="1"/>
</dbReference>
<dbReference type="PANTHER" id="PTHR43615:SF1">
    <property type="entry name" value="PPDK_N DOMAIN-CONTAINING PROTEIN"/>
    <property type="match status" value="1"/>
</dbReference>
<sequence>MNKLERGDIVLQFGSKAETLSRLENVVQAAVVLPQYALSLAQWRSDREGTLAALERLSWFRRPVIVRSSARDEDGEHASLAGKYLSIPQVKGRLQLRDAVDRVFASYGEASAEHQVLIQPMLRTIAMSGVAFSLNPNNGGNYRVINYDGITGSASSITSGSAAYSRTYYCFRDSPVPAPQPLDRILALIEELERLFSSDRLDIEFATDRKGVLYLLQVRPLIVSFPVPERKVQAGILSRVYSKVAQSQGNKPYLYGKRTVYGVMPDWNPAEIIGVRPRPLALSLYKDLVTDSIWAYQRNNYGYKNLRSFPLLIHLGGFPYIDVRVSFNSFLPEQFEDALSEKLIDYYVDRLAEEPENHDKVEFNIVFSCYTFDLGQRIRALGARGFSERELDAICEGLKGLTNRMLDMESGLLRKDLDRIEELEGKREKIVRSSLDAVSKIYWLLEDCKRYGTLPFAGLARGGFVAAQMLRSLVSVEILSESDYHDFMHGLETVSSKMGRDFTELDMDSFLTKYGHLRPGTYDILSPRYDEAPDRYFSFGNREARQEAANARPFMLSLAQFNKIRSLLLKHGLSGDVLQLFDFFKLAIEGREYSKFVFTKSLSEAISLFASLAEEHGLTKEEASYADIGVIKQAYESECDVRELLLRSSAKGRERYESTLQLCLPPVIVEPSDVWAYHQLECEPNYITLKQTSSNVVFMDDGNPDRLQGSILFIPSADPGYDWIFSREIAGFVTMYGGANSHMAIRAGELSIPAVIGVGEKLYERYGQAQVLEIDCASRQMRIIR</sequence>
<protein>
    <submittedName>
        <fullName evidence="3">PEP/pyruvate-binding domain-containing protein</fullName>
    </submittedName>
</protein>
<evidence type="ECO:0000259" key="2">
    <source>
        <dbReference type="Pfam" id="PF01326"/>
    </source>
</evidence>
<dbReference type="InterPro" id="IPR013815">
    <property type="entry name" value="ATP_grasp_subdomain_1"/>
</dbReference>
<dbReference type="Pfam" id="PF01326">
    <property type="entry name" value="PPDK_N"/>
    <property type="match status" value="1"/>
</dbReference>
<dbReference type="Proteomes" id="UP001595755">
    <property type="component" value="Unassembled WGS sequence"/>
</dbReference>
<organism evidence="3 4">
    <name type="scientific">Cohnella boryungensis</name>
    <dbReference type="NCBI Taxonomy" id="768479"/>
    <lineage>
        <taxon>Bacteria</taxon>
        <taxon>Bacillati</taxon>
        <taxon>Bacillota</taxon>
        <taxon>Bacilli</taxon>
        <taxon>Bacillales</taxon>
        <taxon>Paenibacillaceae</taxon>
        <taxon>Cohnella</taxon>
    </lineage>
</organism>
<dbReference type="EMBL" id="JBHSED010000040">
    <property type="protein sequence ID" value="MFC4305872.1"/>
    <property type="molecule type" value="Genomic_DNA"/>
</dbReference>
<dbReference type="InterPro" id="IPR008279">
    <property type="entry name" value="PEP-util_enz_mobile_dom"/>
</dbReference>
<dbReference type="Gene3D" id="3.50.30.10">
    <property type="entry name" value="Phosphohistidine domain"/>
    <property type="match status" value="1"/>
</dbReference>
<feature type="domain" description="Pyruvate phosphate dikinase AMP/ATP-binding" evidence="2">
    <location>
        <begin position="62"/>
        <end position="143"/>
    </location>
</feature>
<feature type="domain" description="PEP-utilising enzyme mobile" evidence="1">
    <location>
        <begin position="708"/>
        <end position="777"/>
    </location>
</feature>
<dbReference type="SUPFAM" id="SSF52009">
    <property type="entry name" value="Phosphohistidine domain"/>
    <property type="match status" value="1"/>
</dbReference>
<dbReference type="InterPro" id="IPR036637">
    <property type="entry name" value="Phosphohistidine_dom_sf"/>
</dbReference>
<reference evidence="4" key="1">
    <citation type="journal article" date="2019" name="Int. J. Syst. Evol. Microbiol.">
        <title>The Global Catalogue of Microorganisms (GCM) 10K type strain sequencing project: providing services to taxonomists for standard genome sequencing and annotation.</title>
        <authorList>
            <consortium name="The Broad Institute Genomics Platform"/>
            <consortium name="The Broad Institute Genome Sequencing Center for Infectious Disease"/>
            <person name="Wu L."/>
            <person name="Ma J."/>
        </authorList>
    </citation>
    <scope>NUCLEOTIDE SEQUENCE [LARGE SCALE GENOMIC DNA]</scope>
    <source>
        <strain evidence="4">CGMCC 4.1641</strain>
    </source>
</reference>
<dbReference type="NCBIfam" id="NF004508">
    <property type="entry name" value="PRK05849.1"/>
    <property type="match status" value="1"/>
</dbReference>
<dbReference type="SUPFAM" id="SSF56059">
    <property type="entry name" value="Glutathione synthetase ATP-binding domain-like"/>
    <property type="match status" value="1"/>
</dbReference>
<dbReference type="Gene3D" id="3.30.1490.20">
    <property type="entry name" value="ATP-grasp fold, A domain"/>
    <property type="match status" value="1"/>
</dbReference>
<evidence type="ECO:0000259" key="1">
    <source>
        <dbReference type="Pfam" id="PF00391"/>
    </source>
</evidence>
<evidence type="ECO:0000313" key="4">
    <source>
        <dbReference type="Proteomes" id="UP001595755"/>
    </source>
</evidence>
<evidence type="ECO:0000313" key="3">
    <source>
        <dbReference type="EMBL" id="MFC4305872.1"/>
    </source>
</evidence>
<dbReference type="Pfam" id="PF00391">
    <property type="entry name" value="PEP-utilizers"/>
    <property type="match status" value="1"/>
</dbReference>
<proteinExistence type="predicted"/>
<accession>A0ABV8SEM7</accession>
<comment type="caution">
    <text evidence="3">The sequence shown here is derived from an EMBL/GenBank/DDBJ whole genome shotgun (WGS) entry which is preliminary data.</text>
</comment>
<keyword evidence="4" id="KW-1185">Reference proteome</keyword>
<gene>
    <name evidence="3" type="ORF">ACFO1S_20790</name>
</gene>
<dbReference type="PANTHER" id="PTHR43615">
    <property type="entry name" value="PHOSPHOENOLPYRUVATE SYNTHASE-RELATED"/>
    <property type="match status" value="1"/>
</dbReference>
<name>A0ABV8SEM7_9BACL</name>
<dbReference type="RefSeq" id="WP_204601437.1">
    <property type="nucleotide sequence ID" value="NZ_JBHSED010000040.1"/>
</dbReference>
<dbReference type="InterPro" id="IPR002192">
    <property type="entry name" value="PPDK_AMP/ATP-bd"/>
</dbReference>